<gene>
    <name evidence="1" type="ORF">E2C01_039927</name>
</gene>
<dbReference type="AlphaFoldDB" id="A0A5B7FM77"/>
<accession>A0A5B7FM77</accession>
<dbReference type="Proteomes" id="UP000324222">
    <property type="component" value="Unassembled WGS sequence"/>
</dbReference>
<protein>
    <submittedName>
        <fullName evidence="1">Uncharacterized protein</fullName>
    </submittedName>
</protein>
<reference evidence="1 2" key="1">
    <citation type="submission" date="2019-05" db="EMBL/GenBank/DDBJ databases">
        <title>Another draft genome of Portunus trituberculatus and its Hox gene families provides insights of decapod evolution.</title>
        <authorList>
            <person name="Jeong J.-H."/>
            <person name="Song I."/>
            <person name="Kim S."/>
            <person name="Choi T."/>
            <person name="Kim D."/>
            <person name="Ryu S."/>
            <person name="Kim W."/>
        </authorList>
    </citation>
    <scope>NUCLEOTIDE SEQUENCE [LARGE SCALE GENOMIC DNA]</scope>
    <source>
        <tissue evidence="1">Muscle</tissue>
    </source>
</reference>
<sequence>MVRKTHWWSSPPARWLRGGSPWLTHTGDDHTRFLLQSSVVNHPFLILFASLAPPYRPPCLLLTLCIVLSRASVTVTVAHPSLPPCLATADRLHMTSRLHLSLFLAEENMPVSLNSHFPEESCHSKVTYKMTRF</sequence>
<comment type="caution">
    <text evidence="1">The sequence shown here is derived from an EMBL/GenBank/DDBJ whole genome shotgun (WGS) entry which is preliminary data.</text>
</comment>
<keyword evidence="2" id="KW-1185">Reference proteome</keyword>
<proteinExistence type="predicted"/>
<name>A0A5B7FM77_PORTR</name>
<dbReference type="EMBL" id="VSRR010007098">
    <property type="protein sequence ID" value="MPC46213.1"/>
    <property type="molecule type" value="Genomic_DNA"/>
</dbReference>
<organism evidence="1 2">
    <name type="scientific">Portunus trituberculatus</name>
    <name type="common">Swimming crab</name>
    <name type="synonym">Neptunus trituberculatus</name>
    <dbReference type="NCBI Taxonomy" id="210409"/>
    <lineage>
        <taxon>Eukaryota</taxon>
        <taxon>Metazoa</taxon>
        <taxon>Ecdysozoa</taxon>
        <taxon>Arthropoda</taxon>
        <taxon>Crustacea</taxon>
        <taxon>Multicrustacea</taxon>
        <taxon>Malacostraca</taxon>
        <taxon>Eumalacostraca</taxon>
        <taxon>Eucarida</taxon>
        <taxon>Decapoda</taxon>
        <taxon>Pleocyemata</taxon>
        <taxon>Brachyura</taxon>
        <taxon>Eubrachyura</taxon>
        <taxon>Portunoidea</taxon>
        <taxon>Portunidae</taxon>
        <taxon>Portuninae</taxon>
        <taxon>Portunus</taxon>
    </lineage>
</organism>
<evidence type="ECO:0000313" key="1">
    <source>
        <dbReference type="EMBL" id="MPC46213.1"/>
    </source>
</evidence>
<evidence type="ECO:0000313" key="2">
    <source>
        <dbReference type="Proteomes" id="UP000324222"/>
    </source>
</evidence>